<dbReference type="Proteomes" id="UP001280581">
    <property type="component" value="Unassembled WGS sequence"/>
</dbReference>
<proteinExistence type="predicted"/>
<evidence type="ECO:0000256" key="1">
    <source>
        <dbReference type="SAM" id="SignalP"/>
    </source>
</evidence>
<feature type="signal peptide" evidence="1">
    <location>
        <begin position="1"/>
        <end position="28"/>
    </location>
</feature>
<organism evidence="2 3">
    <name type="scientific">Pseudopithomyces chartarum</name>
    <dbReference type="NCBI Taxonomy" id="1892770"/>
    <lineage>
        <taxon>Eukaryota</taxon>
        <taxon>Fungi</taxon>
        <taxon>Dikarya</taxon>
        <taxon>Ascomycota</taxon>
        <taxon>Pezizomycotina</taxon>
        <taxon>Dothideomycetes</taxon>
        <taxon>Pleosporomycetidae</taxon>
        <taxon>Pleosporales</taxon>
        <taxon>Massarineae</taxon>
        <taxon>Didymosphaeriaceae</taxon>
        <taxon>Pseudopithomyces</taxon>
    </lineage>
</organism>
<dbReference type="PANTHER" id="PTHR34144">
    <property type="entry name" value="CHROMOSOME 8, WHOLE GENOME SHOTGUN SEQUENCE"/>
    <property type="match status" value="1"/>
</dbReference>
<keyword evidence="3" id="KW-1185">Reference proteome</keyword>
<name>A0AAN6LR49_9PLEO</name>
<keyword evidence="1" id="KW-0732">Signal</keyword>
<dbReference type="Pfam" id="PF11735">
    <property type="entry name" value="CAP59_mtransfer"/>
    <property type="match status" value="1"/>
</dbReference>
<dbReference type="PANTHER" id="PTHR34144:SF7">
    <property type="entry name" value="EXPORT PROTEIN (CAP59), PUTATIVE (AFU_ORTHOLOGUE AFUA_7G05020)-RELATED"/>
    <property type="match status" value="1"/>
</dbReference>
<feature type="chain" id="PRO_5042932997" evidence="1">
    <location>
        <begin position="29"/>
        <end position="265"/>
    </location>
</feature>
<protein>
    <submittedName>
        <fullName evidence="2">Uncharacterized protein</fullName>
    </submittedName>
</protein>
<evidence type="ECO:0000313" key="2">
    <source>
        <dbReference type="EMBL" id="KAK3202512.1"/>
    </source>
</evidence>
<dbReference type="AlphaFoldDB" id="A0AAN6LR49"/>
<dbReference type="InterPro" id="IPR021047">
    <property type="entry name" value="Mannosyltransferase_CMT1"/>
</dbReference>
<comment type="caution">
    <text evidence="2">The sequence shown here is derived from an EMBL/GenBank/DDBJ whole genome shotgun (WGS) entry which is preliminary data.</text>
</comment>
<reference evidence="2 3" key="1">
    <citation type="submission" date="2021-02" db="EMBL/GenBank/DDBJ databases">
        <title>Genome assembly of Pseudopithomyces chartarum.</title>
        <authorList>
            <person name="Jauregui R."/>
            <person name="Singh J."/>
            <person name="Voisey C."/>
        </authorList>
    </citation>
    <scope>NUCLEOTIDE SEQUENCE [LARGE SCALE GENOMIC DNA]</scope>
    <source>
        <strain evidence="2 3">AGR01</strain>
    </source>
</reference>
<dbReference type="EMBL" id="WVTA01000014">
    <property type="protein sequence ID" value="KAK3202512.1"/>
    <property type="molecule type" value="Genomic_DNA"/>
</dbReference>
<sequence length="265" mass="29579">MYLRSRGLHRTLLRAVLLALILFSSLEALHVRRYVAVARDAARETELRYRRQEGIFPAPGQVFITGIFWNNEGVLRETIVPALLELSSYLGHGNVFISLHESGSGDGTKVVLRELDAELEKRGVERRISMSNTTHEDVLSDADKSSGWITPPGSTQKEFRRIPFLARERNVALEPLSELAASGQTFDKVLFINDVVFSALDALTLLATNGGTYAAACAMDFKEPPAFYDTFALRDANGEEHLMATWPYFRAGASRRAAIRGCRFR</sequence>
<evidence type="ECO:0000313" key="3">
    <source>
        <dbReference type="Proteomes" id="UP001280581"/>
    </source>
</evidence>
<gene>
    <name evidence="2" type="ORF">GRF29_161g1523494</name>
</gene>
<accession>A0AAN6LR49</accession>